<evidence type="ECO:0000313" key="3">
    <source>
        <dbReference type="Proteomes" id="UP000557872"/>
    </source>
</evidence>
<dbReference type="Pfam" id="PF07589">
    <property type="entry name" value="PEP-CTERM"/>
    <property type="match status" value="1"/>
</dbReference>
<protein>
    <submittedName>
        <fullName evidence="2">PEP-CTERM sorting domain-containing protein</fullName>
    </submittedName>
</protein>
<evidence type="ECO:0000313" key="2">
    <source>
        <dbReference type="EMBL" id="NWK54133.1"/>
    </source>
</evidence>
<dbReference type="NCBIfam" id="TIGR02595">
    <property type="entry name" value="PEP_CTERM"/>
    <property type="match status" value="1"/>
</dbReference>
<gene>
    <name evidence="2" type="ORF">HW115_00805</name>
</gene>
<reference evidence="2 3" key="1">
    <citation type="submission" date="2020-07" db="EMBL/GenBank/DDBJ databases">
        <title>Roseicoccus Jingziensis gen. nov., sp. nov., isolated from coastal seawater.</title>
        <authorList>
            <person name="Feng X."/>
        </authorList>
    </citation>
    <scope>NUCLEOTIDE SEQUENCE [LARGE SCALE GENOMIC DNA]</scope>
    <source>
        <strain evidence="2 3">N1E253</strain>
    </source>
</reference>
<feature type="domain" description="Ice-binding protein C-terminal" evidence="1">
    <location>
        <begin position="161"/>
        <end position="183"/>
    </location>
</feature>
<dbReference type="Proteomes" id="UP000557872">
    <property type="component" value="Unassembled WGS sequence"/>
</dbReference>
<organism evidence="2 3">
    <name type="scientific">Oceaniferula marina</name>
    <dbReference type="NCBI Taxonomy" id="2748318"/>
    <lineage>
        <taxon>Bacteria</taxon>
        <taxon>Pseudomonadati</taxon>
        <taxon>Verrucomicrobiota</taxon>
        <taxon>Verrucomicrobiia</taxon>
        <taxon>Verrucomicrobiales</taxon>
        <taxon>Verrucomicrobiaceae</taxon>
        <taxon>Oceaniferula</taxon>
    </lineage>
</organism>
<evidence type="ECO:0000259" key="1">
    <source>
        <dbReference type="Pfam" id="PF07589"/>
    </source>
</evidence>
<proteinExistence type="predicted"/>
<accession>A0A851G949</accession>
<dbReference type="EMBL" id="JACBAZ010000001">
    <property type="protein sequence ID" value="NWK54133.1"/>
    <property type="molecule type" value="Genomic_DNA"/>
</dbReference>
<dbReference type="AlphaFoldDB" id="A0A851G949"/>
<comment type="caution">
    <text evidence="2">The sequence shown here is derived from an EMBL/GenBank/DDBJ whole genome shotgun (WGS) entry which is preliminary data.</text>
</comment>
<name>A0A851G949_9BACT</name>
<sequence length="184" mass="19161">MEAGVVDGSDTVLHMNDQNADGTLNLPAFAKDRSTAQDQDMFDNGMQMTVVAKNLGGWFIGFGFNGTVFMDADNIGSDKRIGFNLNSAANDGAYHTFVVNGALDGSNNYNFTLSIDGGTPTAMAIQSNSAPTAYDQGLYLSGGSSSGTSGEAMFKSVVVESVPEPSSAALLGLGGIALILRRRK</sequence>
<dbReference type="InterPro" id="IPR013424">
    <property type="entry name" value="Ice-binding_C"/>
</dbReference>
<keyword evidence="3" id="KW-1185">Reference proteome</keyword>